<dbReference type="EMBL" id="AAVL02000027">
    <property type="protein sequence ID" value="EDM52164.1"/>
    <property type="molecule type" value="Genomic_DNA"/>
</dbReference>
<evidence type="ECO:0000313" key="1">
    <source>
        <dbReference type="EMBL" id="EDM52164.1"/>
    </source>
</evidence>
<accession>A5Z4C1</accession>
<dbReference type="HOGENOM" id="CLU_3098969_0_0_9"/>
<reference evidence="1 2" key="1">
    <citation type="submission" date="2007-03" db="EMBL/GenBank/DDBJ databases">
        <authorList>
            <person name="Fulton L."/>
            <person name="Clifton S."/>
            <person name="Fulton B."/>
            <person name="Xu J."/>
            <person name="Minx P."/>
            <person name="Pepin K.H."/>
            <person name="Johnson M."/>
            <person name="Thiruvilangam P."/>
            <person name="Bhonagiri V."/>
            <person name="Nash W.E."/>
            <person name="Mardis E.R."/>
            <person name="Wilson R.K."/>
        </authorList>
    </citation>
    <scope>NUCLEOTIDE SEQUENCE [LARGE SCALE GENOMIC DNA]</scope>
    <source>
        <strain evidence="1 2">ATCC 27560</strain>
    </source>
</reference>
<comment type="caution">
    <text evidence="1">The sequence shown here is derived from an EMBL/GenBank/DDBJ whole genome shotgun (WGS) entry which is preliminary data.</text>
</comment>
<dbReference type="AlphaFoldDB" id="A5Z4C1"/>
<name>A5Z4C1_9FIRM</name>
<reference evidence="1 2" key="2">
    <citation type="submission" date="2007-04" db="EMBL/GenBank/DDBJ databases">
        <title>Draft genome sequence of Eubacterium ventriosum (ATCC 27560).</title>
        <authorList>
            <person name="Sudarsanam P."/>
            <person name="Ley R."/>
            <person name="Guruge J."/>
            <person name="Turnbaugh P.J."/>
            <person name="Mahowald M."/>
            <person name="Liep D."/>
            <person name="Gordon J."/>
        </authorList>
    </citation>
    <scope>NUCLEOTIDE SEQUENCE [LARGE SCALE GENOMIC DNA]</scope>
    <source>
        <strain evidence="1 2">ATCC 27560</strain>
    </source>
</reference>
<evidence type="ECO:0000313" key="2">
    <source>
        <dbReference type="Proteomes" id="UP000006000"/>
    </source>
</evidence>
<protein>
    <submittedName>
        <fullName evidence="1">Uncharacterized protein</fullName>
    </submittedName>
</protein>
<dbReference type="OrthoDB" id="1782454at2"/>
<gene>
    <name evidence="1" type="ORF">EUBVEN_00546</name>
</gene>
<dbReference type="RefSeq" id="WP_005361973.1">
    <property type="nucleotide sequence ID" value="NZ_DS264281.1"/>
</dbReference>
<sequence>MERRYISPEMDIIEFDTNDVITTSSDLGGEKPGLTDVIDVNGIKDWSDFFE</sequence>
<dbReference type="Proteomes" id="UP000006000">
    <property type="component" value="Unassembled WGS sequence"/>
</dbReference>
<organism evidence="1 2">
    <name type="scientific">Eubacterium ventriosum ATCC 27560</name>
    <dbReference type="NCBI Taxonomy" id="411463"/>
    <lineage>
        <taxon>Bacteria</taxon>
        <taxon>Bacillati</taxon>
        <taxon>Bacillota</taxon>
        <taxon>Clostridia</taxon>
        <taxon>Eubacteriales</taxon>
        <taxon>Eubacteriaceae</taxon>
        <taxon>Eubacterium</taxon>
    </lineage>
</organism>
<proteinExistence type="predicted"/>
<dbReference type="STRING" id="411463.EUBVEN_00546"/>